<dbReference type="KEGG" id="tatv:25783264"/>
<evidence type="ECO:0000313" key="2">
    <source>
        <dbReference type="EMBL" id="EHK46493.1"/>
    </source>
</evidence>
<accession>G9NSU9</accession>
<dbReference type="Proteomes" id="UP000005426">
    <property type="component" value="Unassembled WGS sequence"/>
</dbReference>
<name>G9NSU9_HYPAI</name>
<evidence type="ECO:0000256" key="1">
    <source>
        <dbReference type="SAM" id="MobiDB-lite"/>
    </source>
</evidence>
<proteinExistence type="predicted"/>
<dbReference type="STRING" id="452589.G9NSU9"/>
<dbReference type="eggNOG" id="ENOG502RR47">
    <property type="taxonomic scope" value="Eukaryota"/>
</dbReference>
<dbReference type="HOGENOM" id="CLU_038178_1_0_1"/>
<keyword evidence="3" id="KW-1185">Reference proteome</keyword>
<reference evidence="2 3" key="1">
    <citation type="journal article" date="2011" name="Genome Biol.">
        <title>Comparative genome sequence analysis underscores mycoparasitism as the ancestral life style of Trichoderma.</title>
        <authorList>
            <person name="Kubicek C.P."/>
            <person name="Herrera-Estrella A."/>
            <person name="Seidl-Seiboth V."/>
            <person name="Martinez D.A."/>
            <person name="Druzhinina I.S."/>
            <person name="Thon M."/>
            <person name="Zeilinger S."/>
            <person name="Casas-Flores S."/>
            <person name="Horwitz B.A."/>
            <person name="Mukherjee P.K."/>
            <person name="Mukherjee M."/>
            <person name="Kredics L."/>
            <person name="Alcaraz L.D."/>
            <person name="Aerts A."/>
            <person name="Antal Z."/>
            <person name="Atanasova L."/>
            <person name="Cervantes-Badillo M.G."/>
            <person name="Challacombe J."/>
            <person name="Chertkov O."/>
            <person name="McCluskey K."/>
            <person name="Coulpier F."/>
            <person name="Deshpande N."/>
            <person name="von Doehren H."/>
            <person name="Ebbole D.J."/>
            <person name="Esquivel-Naranjo E.U."/>
            <person name="Fekete E."/>
            <person name="Flipphi M."/>
            <person name="Glaser F."/>
            <person name="Gomez-Rodriguez E.Y."/>
            <person name="Gruber S."/>
            <person name="Han C."/>
            <person name="Henrissat B."/>
            <person name="Hermosa R."/>
            <person name="Hernandez-Onate M."/>
            <person name="Karaffa L."/>
            <person name="Kosti I."/>
            <person name="Le Crom S."/>
            <person name="Lindquist E."/>
            <person name="Lucas S."/>
            <person name="Luebeck M."/>
            <person name="Luebeck P.S."/>
            <person name="Margeot A."/>
            <person name="Metz B."/>
            <person name="Misra M."/>
            <person name="Nevalainen H."/>
            <person name="Omann M."/>
            <person name="Packer N."/>
            <person name="Perrone G."/>
            <person name="Uresti-Rivera E.E."/>
            <person name="Salamov A."/>
            <person name="Schmoll M."/>
            <person name="Seiboth B."/>
            <person name="Shapiro H."/>
            <person name="Sukno S."/>
            <person name="Tamayo-Ramos J.A."/>
            <person name="Tisch D."/>
            <person name="Wiest A."/>
            <person name="Wilkinson H.H."/>
            <person name="Zhang M."/>
            <person name="Coutinho P.M."/>
            <person name="Kenerley C.M."/>
            <person name="Monte E."/>
            <person name="Baker S.E."/>
            <person name="Grigoriev I.V."/>
        </authorList>
    </citation>
    <scope>NUCLEOTIDE SEQUENCE [LARGE SCALE GENOMIC DNA]</scope>
    <source>
        <strain evidence="3">ATCC 20476 / IMI 206040</strain>
    </source>
</reference>
<dbReference type="GeneID" id="25783264"/>
<sequence>MPRAQWPDPEYPIGAYIDRERIAELRKESLHFHMCNPQNAPVYSMLNHKLEQLRPTNPFKDPYIAALLIAVAQERRSILRAEKPEDLSTLAIYPSQVLYSSESRDYIHLYKADIPCSFLDMLDYPKIAPPEVPRILIQAFKIPRTPASRKRIFTMNYEQRVNNESQFRQKARGKQTFSQLYEDKKWKAGASNWGTPELFAARAICMPTRRLMDPLQEFYSNRFDYNNAHPSLRMFYLGCGDMNDLAWQSEPKLVQAAGSNNLGGIWAALGTLLRGEKFALGNYGLNQGPTGPSRPTRQAAMQARRPQESTGSTPQSGSGSRSPSVYAASSSSESLLGYGPDIPGPLVEDATVRLISSIVRHILNYQQDTTQARLLSWRDQRVTYGYKGDSRTVSATDDGGVEMWSPGNQNFRQVALLEAKRSLRNVGGQPFVSDEILAQMVGQAIALQRSNSNYVAACQNRSVTILASTHFIRFYFFDFSSNYFQDDKYENQALENNECRMRIYPTGWLDITKDKHREDIILHVDALLRWASNLP</sequence>
<feature type="compositionally biased region" description="Polar residues" evidence="1">
    <location>
        <begin position="284"/>
        <end position="296"/>
    </location>
</feature>
<comment type="caution">
    <text evidence="2">The sequence shown here is derived from an EMBL/GenBank/DDBJ whole genome shotgun (WGS) entry which is preliminary data.</text>
</comment>
<feature type="region of interest" description="Disordered" evidence="1">
    <location>
        <begin position="284"/>
        <end position="326"/>
    </location>
</feature>
<dbReference type="OrthoDB" id="4900620at2759"/>
<feature type="compositionally biased region" description="Low complexity" evidence="1">
    <location>
        <begin position="309"/>
        <end position="326"/>
    </location>
</feature>
<protein>
    <submittedName>
        <fullName evidence="2">Uncharacterized protein</fullName>
    </submittedName>
</protein>
<gene>
    <name evidence="2" type="ORF">TRIATDRAFT_317478</name>
</gene>
<evidence type="ECO:0000313" key="3">
    <source>
        <dbReference type="Proteomes" id="UP000005426"/>
    </source>
</evidence>
<dbReference type="AlphaFoldDB" id="G9NSU9"/>
<dbReference type="EMBL" id="ABDG02000022">
    <property type="protein sequence ID" value="EHK46493.1"/>
    <property type="molecule type" value="Genomic_DNA"/>
</dbReference>
<organism evidence="2 3">
    <name type="scientific">Hypocrea atroviridis (strain ATCC 20476 / IMI 206040)</name>
    <name type="common">Trichoderma atroviride</name>
    <dbReference type="NCBI Taxonomy" id="452589"/>
    <lineage>
        <taxon>Eukaryota</taxon>
        <taxon>Fungi</taxon>
        <taxon>Dikarya</taxon>
        <taxon>Ascomycota</taxon>
        <taxon>Pezizomycotina</taxon>
        <taxon>Sordariomycetes</taxon>
        <taxon>Hypocreomycetidae</taxon>
        <taxon>Hypocreales</taxon>
        <taxon>Hypocreaceae</taxon>
        <taxon>Trichoderma</taxon>
    </lineage>
</organism>